<feature type="compositionally biased region" description="Acidic residues" evidence="1">
    <location>
        <begin position="162"/>
        <end position="171"/>
    </location>
</feature>
<proteinExistence type="predicted"/>
<protein>
    <submittedName>
        <fullName evidence="2">Uncharacterized protein</fullName>
    </submittedName>
</protein>
<evidence type="ECO:0000256" key="1">
    <source>
        <dbReference type="SAM" id="MobiDB-lite"/>
    </source>
</evidence>
<dbReference type="EMBL" id="ML213650">
    <property type="protein sequence ID" value="TFK33354.1"/>
    <property type="molecule type" value="Genomic_DNA"/>
</dbReference>
<evidence type="ECO:0000313" key="2">
    <source>
        <dbReference type="EMBL" id="TFK33354.1"/>
    </source>
</evidence>
<name>A0A5C3LJS1_9AGAR</name>
<dbReference type="AlphaFoldDB" id="A0A5C3LJS1"/>
<evidence type="ECO:0000313" key="3">
    <source>
        <dbReference type="Proteomes" id="UP000308652"/>
    </source>
</evidence>
<dbReference type="Proteomes" id="UP000308652">
    <property type="component" value="Unassembled WGS sequence"/>
</dbReference>
<feature type="region of interest" description="Disordered" evidence="1">
    <location>
        <begin position="147"/>
        <end position="176"/>
    </location>
</feature>
<gene>
    <name evidence="2" type="ORF">BDQ12DRAFT_442851</name>
</gene>
<organism evidence="2 3">
    <name type="scientific">Crucibulum laeve</name>
    <dbReference type="NCBI Taxonomy" id="68775"/>
    <lineage>
        <taxon>Eukaryota</taxon>
        <taxon>Fungi</taxon>
        <taxon>Dikarya</taxon>
        <taxon>Basidiomycota</taxon>
        <taxon>Agaricomycotina</taxon>
        <taxon>Agaricomycetes</taxon>
        <taxon>Agaricomycetidae</taxon>
        <taxon>Agaricales</taxon>
        <taxon>Agaricineae</taxon>
        <taxon>Nidulariaceae</taxon>
        <taxon>Crucibulum</taxon>
    </lineage>
</organism>
<accession>A0A5C3LJS1</accession>
<dbReference type="STRING" id="68775.A0A5C3LJS1"/>
<keyword evidence="3" id="KW-1185">Reference proteome</keyword>
<reference evidence="2 3" key="1">
    <citation type="journal article" date="2019" name="Nat. Ecol. Evol.">
        <title>Megaphylogeny resolves global patterns of mushroom evolution.</title>
        <authorList>
            <person name="Varga T."/>
            <person name="Krizsan K."/>
            <person name="Foldi C."/>
            <person name="Dima B."/>
            <person name="Sanchez-Garcia M."/>
            <person name="Sanchez-Ramirez S."/>
            <person name="Szollosi G.J."/>
            <person name="Szarkandi J.G."/>
            <person name="Papp V."/>
            <person name="Albert L."/>
            <person name="Andreopoulos W."/>
            <person name="Angelini C."/>
            <person name="Antonin V."/>
            <person name="Barry K.W."/>
            <person name="Bougher N.L."/>
            <person name="Buchanan P."/>
            <person name="Buyck B."/>
            <person name="Bense V."/>
            <person name="Catcheside P."/>
            <person name="Chovatia M."/>
            <person name="Cooper J."/>
            <person name="Damon W."/>
            <person name="Desjardin D."/>
            <person name="Finy P."/>
            <person name="Geml J."/>
            <person name="Haridas S."/>
            <person name="Hughes K."/>
            <person name="Justo A."/>
            <person name="Karasinski D."/>
            <person name="Kautmanova I."/>
            <person name="Kiss B."/>
            <person name="Kocsube S."/>
            <person name="Kotiranta H."/>
            <person name="LaButti K.M."/>
            <person name="Lechner B.E."/>
            <person name="Liimatainen K."/>
            <person name="Lipzen A."/>
            <person name="Lukacs Z."/>
            <person name="Mihaltcheva S."/>
            <person name="Morgado L.N."/>
            <person name="Niskanen T."/>
            <person name="Noordeloos M.E."/>
            <person name="Ohm R.A."/>
            <person name="Ortiz-Santana B."/>
            <person name="Ovrebo C."/>
            <person name="Racz N."/>
            <person name="Riley R."/>
            <person name="Savchenko A."/>
            <person name="Shiryaev A."/>
            <person name="Soop K."/>
            <person name="Spirin V."/>
            <person name="Szebenyi C."/>
            <person name="Tomsovsky M."/>
            <person name="Tulloss R.E."/>
            <person name="Uehling J."/>
            <person name="Grigoriev I.V."/>
            <person name="Vagvolgyi C."/>
            <person name="Papp T."/>
            <person name="Martin F.M."/>
            <person name="Miettinen O."/>
            <person name="Hibbett D.S."/>
            <person name="Nagy L.G."/>
        </authorList>
    </citation>
    <scope>NUCLEOTIDE SEQUENCE [LARGE SCALE GENOMIC DNA]</scope>
    <source>
        <strain evidence="2 3">CBS 166.37</strain>
    </source>
</reference>
<sequence>MKTNTLPLLSVLRAYQEKFQADAGLVLSSIASWSGGYRGLQQFSSPSPSLSPPATRRSNRHYTYIRSSPRLNADIGLPGRTDHSDDMSSSWNCHYTPAPAFKQSDKLYTFPSFHSTFVNDNDFPIAFKFDASETSEDVDADLLYAQSEDVSESRPGQSSIFDSDEEEVEGNYDDKGCSFKETDTSTRTRSLTYLCFRRRTDINWLVSSREGDP</sequence>